<sequence length="71" mass="7751">MERSQSISIGSNRSHSGIIRPSTPASEYRKPFSKGFFFTGTRILLSKSLECPWSWSSASGLGFPSQEGHAS</sequence>
<evidence type="ECO:0000313" key="3">
    <source>
        <dbReference type="Proteomes" id="UP001162164"/>
    </source>
</evidence>
<keyword evidence="3" id="KW-1185">Reference proteome</keyword>
<accession>A0ABQ9JRY2</accession>
<evidence type="ECO:0000256" key="1">
    <source>
        <dbReference type="SAM" id="MobiDB-lite"/>
    </source>
</evidence>
<name>A0ABQ9JRY2_9CUCU</name>
<proteinExistence type="predicted"/>
<protein>
    <submittedName>
        <fullName evidence="2">Uncharacterized protein</fullName>
    </submittedName>
</protein>
<gene>
    <name evidence="2" type="ORF">NQ317_018012</name>
</gene>
<comment type="caution">
    <text evidence="2">The sequence shown here is derived from an EMBL/GenBank/DDBJ whole genome shotgun (WGS) entry which is preliminary data.</text>
</comment>
<reference evidence="2" key="1">
    <citation type="journal article" date="2023" name="Insect Mol. Biol.">
        <title>Genome sequencing provides insights into the evolution of gene families encoding plant cell wall-degrading enzymes in longhorned beetles.</title>
        <authorList>
            <person name="Shin N.R."/>
            <person name="Okamura Y."/>
            <person name="Kirsch R."/>
            <person name="Pauchet Y."/>
        </authorList>
    </citation>
    <scope>NUCLEOTIDE SEQUENCE</scope>
    <source>
        <strain evidence="2">MMC_N1</strain>
    </source>
</reference>
<feature type="region of interest" description="Disordered" evidence="1">
    <location>
        <begin position="1"/>
        <end position="25"/>
    </location>
</feature>
<evidence type="ECO:0000313" key="2">
    <source>
        <dbReference type="EMBL" id="KAJ8981040.1"/>
    </source>
</evidence>
<organism evidence="2 3">
    <name type="scientific">Molorchus minor</name>
    <dbReference type="NCBI Taxonomy" id="1323400"/>
    <lineage>
        <taxon>Eukaryota</taxon>
        <taxon>Metazoa</taxon>
        <taxon>Ecdysozoa</taxon>
        <taxon>Arthropoda</taxon>
        <taxon>Hexapoda</taxon>
        <taxon>Insecta</taxon>
        <taxon>Pterygota</taxon>
        <taxon>Neoptera</taxon>
        <taxon>Endopterygota</taxon>
        <taxon>Coleoptera</taxon>
        <taxon>Polyphaga</taxon>
        <taxon>Cucujiformia</taxon>
        <taxon>Chrysomeloidea</taxon>
        <taxon>Cerambycidae</taxon>
        <taxon>Lamiinae</taxon>
        <taxon>Monochamini</taxon>
        <taxon>Molorchus</taxon>
    </lineage>
</organism>
<dbReference type="Proteomes" id="UP001162164">
    <property type="component" value="Unassembled WGS sequence"/>
</dbReference>
<feature type="compositionally biased region" description="Polar residues" evidence="1">
    <location>
        <begin position="1"/>
        <end position="15"/>
    </location>
</feature>
<dbReference type="EMBL" id="JAPWTJ010000208">
    <property type="protein sequence ID" value="KAJ8981040.1"/>
    <property type="molecule type" value="Genomic_DNA"/>
</dbReference>